<keyword evidence="5 7" id="KW-0378">Hydrolase</keyword>
<accession>A0A9P6DSZ3</accession>
<feature type="region of interest" description="Disordered" evidence="8">
    <location>
        <begin position="1"/>
        <end position="34"/>
    </location>
</feature>
<evidence type="ECO:0000256" key="2">
    <source>
        <dbReference type="ARBA" id="ARBA00009085"/>
    </source>
</evidence>
<comment type="caution">
    <text evidence="10">The sequence shown here is derived from an EMBL/GenBank/DDBJ whole genome shotgun (WGS) entry which is preliminary data.</text>
</comment>
<proteinExistence type="inferred from homology"/>
<dbReference type="EC" id="3.4.19.12" evidence="7"/>
<feature type="region of interest" description="Disordered" evidence="8">
    <location>
        <begin position="121"/>
        <end position="141"/>
    </location>
</feature>
<evidence type="ECO:0000256" key="8">
    <source>
        <dbReference type="SAM" id="MobiDB-lite"/>
    </source>
</evidence>
<dbReference type="GO" id="GO:0004843">
    <property type="term" value="F:cysteine-type deubiquitinase activity"/>
    <property type="evidence" value="ECO:0007669"/>
    <property type="project" value="UniProtKB-UniRule"/>
</dbReference>
<dbReference type="OrthoDB" id="292964at2759"/>
<evidence type="ECO:0000256" key="5">
    <source>
        <dbReference type="ARBA" id="ARBA00022801"/>
    </source>
</evidence>
<evidence type="ECO:0000313" key="11">
    <source>
        <dbReference type="Proteomes" id="UP000886523"/>
    </source>
</evidence>
<feature type="domain" description="USP" evidence="9">
    <location>
        <begin position="380"/>
        <end position="742"/>
    </location>
</feature>
<dbReference type="Gene3D" id="3.90.70.10">
    <property type="entry name" value="Cysteine proteinases"/>
    <property type="match status" value="1"/>
</dbReference>
<dbReference type="PROSITE" id="PS50235">
    <property type="entry name" value="USP_3"/>
    <property type="match status" value="1"/>
</dbReference>
<dbReference type="EMBL" id="MU128983">
    <property type="protein sequence ID" value="KAF9512677.1"/>
    <property type="molecule type" value="Genomic_DNA"/>
</dbReference>
<gene>
    <name evidence="10" type="ORF">BS47DRAFT_1382832</name>
</gene>
<sequence length="776" mass="87042">MPELKMHSNLSLPELRQEAKRTTQSAVSGGKPSAASLLKIAESTLEEGISSEDSGDLHEAFLRYQQSASFLSHSFNSLDIKQGVQKSRGTRADDPQRLFQLQQNLTQTITQRSAAIERKLQQLDATPNKPKPSPKDNNRAVTPVASSAFPRIFQEWHRTGQKLLLLDVRTREDFDRQHPQFVELVCLEPSILLREGVTSQQIESAIVISPPTEQALFGDRDKFDLVIIMDQSSTTIGPPSSPLSCLVRAIYEQEFSKYLKRPPILLVGGMDAWLQDLGAEHVVFGVKNDITPLFPSTIQYPQPVYSRVMRPSIDYPALLPSTVPSHPPAIASPVQERQDQRSRHHGYLSSLSSALTPPTTPTIATPYPVTSWPDQDIAVSGLKNLGNTCYMNSILQCLSATVPFARFFKDGRWKSAVNMMNPLGSKGHLAQAFSTIVSEMWRQEYIYLSPTMFRKSICLHAPQFNGTHQHDSQEFLSFLLDGLHEDLNRIIIKPEPQFVSPAREAEIETLPQQVASAQEWAIYRLRNDSLIVDYFQGQFRNRLQCLTCEKTSTTYNAFMYLSLPIPTARGNTQVSLYECLDAFVREEIMENTEAWNCPHCKTLRKATKQLSLSRMPPVLLIHLKRFSVAGLFTDKLETPVEYPVKALNLTRYMPPPMSPGSERNHVLKSPPLPATDPRRQEPPYIYDLYGVTNHFGTLSSGHYTACIASKGGWLYCEDSQISPANDRDVVLSRMKRSYNVSRFGYGFAIPTATATTTLSSLTFDPALVAFHALGHI</sequence>
<protein>
    <recommendedName>
        <fullName evidence="7">Ubiquitin carboxyl-terminal hydrolase</fullName>
        <ecNumber evidence="7">3.4.19.12</ecNumber>
    </recommendedName>
</protein>
<dbReference type="InterPro" id="IPR036873">
    <property type="entry name" value="Rhodanese-like_dom_sf"/>
</dbReference>
<dbReference type="InterPro" id="IPR001394">
    <property type="entry name" value="Peptidase_C19_UCH"/>
</dbReference>
<name>A0A9P6DSZ3_9AGAM</name>
<dbReference type="InterPro" id="IPR018200">
    <property type="entry name" value="USP_CS"/>
</dbReference>
<dbReference type="SUPFAM" id="SSF52821">
    <property type="entry name" value="Rhodanese/Cell cycle control phosphatase"/>
    <property type="match status" value="1"/>
</dbReference>
<organism evidence="10 11">
    <name type="scientific">Hydnum rufescens UP504</name>
    <dbReference type="NCBI Taxonomy" id="1448309"/>
    <lineage>
        <taxon>Eukaryota</taxon>
        <taxon>Fungi</taxon>
        <taxon>Dikarya</taxon>
        <taxon>Basidiomycota</taxon>
        <taxon>Agaricomycotina</taxon>
        <taxon>Agaricomycetes</taxon>
        <taxon>Cantharellales</taxon>
        <taxon>Hydnaceae</taxon>
        <taxon>Hydnum</taxon>
    </lineage>
</organism>
<evidence type="ECO:0000256" key="3">
    <source>
        <dbReference type="ARBA" id="ARBA00022670"/>
    </source>
</evidence>
<keyword evidence="6 7" id="KW-0788">Thiol protease</keyword>
<reference evidence="10" key="1">
    <citation type="journal article" date="2020" name="Nat. Commun.">
        <title>Large-scale genome sequencing of mycorrhizal fungi provides insights into the early evolution of symbiotic traits.</title>
        <authorList>
            <person name="Miyauchi S."/>
            <person name="Kiss E."/>
            <person name="Kuo A."/>
            <person name="Drula E."/>
            <person name="Kohler A."/>
            <person name="Sanchez-Garcia M."/>
            <person name="Morin E."/>
            <person name="Andreopoulos B."/>
            <person name="Barry K.W."/>
            <person name="Bonito G."/>
            <person name="Buee M."/>
            <person name="Carver A."/>
            <person name="Chen C."/>
            <person name="Cichocki N."/>
            <person name="Clum A."/>
            <person name="Culley D."/>
            <person name="Crous P.W."/>
            <person name="Fauchery L."/>
            <person name="Girlanda M."/>
            <person name="Hayes R.D."/>
            <person name="Keri Z."/>
            <person name="LaButti K."/>
            <person name="Lipzen A."/>
            <person name="Lombard V."/>
            <person name="Magnuson J."/>
            <person name="Maillard F."/>
            <person name="Murat C."/>
            <person name="Nolan M."/>
            <person name="Ohm R.A."/>
            <person name="Pangilinan J."/>
            <person name="Pereira M.F."/>
            <person name="Perotto S."/>
            <person name="Peter M."/>
            <person name="Pfister S."/>
            <person name="Riley R."/>
            <person name="Sitrit Y."/>
            <person name="Stielow J.B."/>
            <person name="Szollosi G."/>
            <person name="Zifcakova L."/>
            <person name="Stursova M."/>
            <person name="Spatafora J.W."/>
            <person name="Tedersoo L."/>
            <person name="Vaario L.M."/>
            <person name="Yamada A."/>
            <person name="Yan M."/>
            <person name="Wang P."/>
            <person name="Xu J."/>
            <person name="Bruns T."/>
            <person name="Baldrian P."/>
            <person name="Vilgalys R."/>
            <person name="Dunand C."/>
            <person name="Henrissat B."/>
            <person name="Grigoriev I.V."/>
            <person name="Hibbett D."/>
            <person name="Nagy L.G."/>
            <person name="Martin F.M."/>
        </authorList>
    </citation>
    <scope>NUCLEOTIDE SEQUENCE</scope>
    <source>
        <strain evidence="10">UP504</strain>
    </source>
</reference>
<dbReference type="GO" id="GO:0006508">
    <property type="term" value="P:proteolysis"/>
    <property type="evidence" value="ECO:0007669"/>
    <property type="project" value="UniProtKB-KW"/>
</dbReference>
<dbReference type="PANTHER" id="PTHR21646">
    <property type="entry name" value="UBIQUITIN CARBOXYL-TERMINAL HYDROLASE"/>
    <property type="match status" value="1"/>
</dbReference>
<dbReference type="InterPro" id="IPR038765">
    <property type="entry name" value="Papain-like_cys_pep_sf"/>
</dbReference>
<dbReference type="PANTHER" id="PTHR21646:SF95">
    <property type="entry name" value="UBIQUITIN CARBOXYL-TERMINAL HYDROLASE 4-RELATED"/>
    <property type="match status" value="1"/>
</dbReference>
<dbReference type="Pfam" id="PF00443">
    <property type="entry name" value="UCH"/>
    <property type="match status" value="1"/>
</dbReference>
<dbReference type="Proteomes" id="UP000886523">
    <property type="component" value="Unassembled WGS sequence"/>
</dbReference>
<dbReference type="PROSITE" id="PS00972">
    <property type="entry name" value="USP_1"/>
    <property type="match status" value="1"/>
</dbReference>
<evidence type="ECO:0000256" key="4">
    <source>
        <dbReference type="ARBA" id="ARBA00022786"/>
    </source>
</evidence>
<dbReference type="CDD" id="cd02674">
    <property type="entry name" value="Peptidase_C19R"/>
    <property type="match status" value="1"/>
</dbReference>
<keyword evidence="3 7" id="KW-0645">Protease</keyword>
<dbReference type="AlphaFoldDB" id="A0A9P6DSZ3"/>
<dbReference type="PROSITE" id="PS00973">
    <property type="entry name" value="USP_2"/>
    <property type="match status" value="1"/>
</dbReference>
<evidence type="ECO:0000313" key="10">
    <source>
        <dbReference type="EMBL" id="KAF9512677.1"/>
    </source>
</evidence>
<keyword evidence="4 7" id="KW-0833">Ubl conjugation pathway</keyword>
<evidence type="ECO:0000259" key="9">
    <source>
        <dbReference type="PROSITE" id="PS50235"/>
    </source>
</evidence>
<feature type="region of interest" description="Disordered" evidence="8">
    <location>
        <begin position="326"/>
        <end position="345"/>
    </location>
</feature>
<dbReference type="GO" id="GO:0016579">
    <property type="term" value="P:protein deubiquitination"/>
    <property type="evidence" value="ECO:0007669"/>
    <property type="project" value="InterPro"/>
</dbReference>
<dbReference type="InterPro" id="IPR028889">
    <property type="entry name" value="USP"/>
</dbReference>
<dbReference type="Gene3D" id="3.40.250.10">
    <property type="entry name" value="Rhodanese-like domain"/>
    <property type="match status" value="1"/>
</dbReference>
<dbReference type="InterPro" id="IPR050185">
    <property type="entry name" value="Ub_carboxyl-term_hydrolase"/>
</dbReference>
<comment type="similarity">
    <text evidence="2 7">Belongs to the peptidase C19 family.</text>
</comment>
<feature type="region of interest" description="Disordered" evidence="8">
    <location>
        <begin position="658"/>
        <end position="677"/>
    </location>
</feature>
<comment type="catalytic activity">
    <reaction evidence="1 7">
        <text>Thiol-dependent hydrolysis of ester, thioester, amide, peptide and isopeptide bonds formed by the C-terminal Gly of ubiquitin (a 76-residue protein attached to proteins as an intracellular targeting signal).</text>
        <dbReference type="EC" id="3.4.19.12"/>
    </reaction>
</comment>
<keyword evidence="11" id="KW-1185">Reference proteome</keyword>
<evidence type="ECO:0000256" key="6">
    <source>
        <dbReference type="ARBA" id="ARBA00022807"/>
    </source>
</evidence>
<evidence type="ECO:0000256" key="7">
    <source>
        <dbReference type="RuleBase" id="RU366025"/>
    </source>
</evidence>
<dbReference type="SUPFAM" id="SSF54001">
    <property type="entry name" value="Cysteine proteinases"/>
    <property type="match status" value="1"/>
</dbReference>
<evidence type="ECO:0000256" key="1">
    <source>
        <dbReference type="ARBA" id="ARBA00000707"/>
    </source>
</evidence>